<accession>S3CGN6</accession>
<dbReference type="EMBL" id="KE145373">
    <property type="protein sequence ID" value="EPE24434.1"/>
    <property type="molecule type" value="Genomic_DNA"/>
</dbReference>
<dbReference type="AlphaFoldDB" id="S3CGN6"/>
<name>S3CGN6_GLAL2</name>
<evidence type="ECO:0000256" key="1">
    <source>
        <dbReference type="SAM" id="SignalP"/>
    </source>
</evidence>
<feature type="chain" id="PRO_5004518581" evidence="1">
    <location>
        <begin position="21"/>
        <end position="76"/>
    </location>
</feature>
<dbReference type="HOGENOM" id="CLU_2654710_0_0_1"/>
<dbReference type="RefSeq" id="XP_008088522.1">
    <property type="nucleotide sequence ID" value="XM_008090331.1"/>
</dbReference>
<dbReference type="Proteomes" id="UP000016922">
    <property type="component" value="Unassembled WGS sequence"/>
</dbReference>
<keyword evidence="1" id="KW-0732">Signal</keyword>
<reference evidence="2 3" key="1">
    <citation type="journal article" date="2013" name="BMC Genomics">
        <title>Genomics-driven discovery of the pneumocandin biosynthetic gene cluster in the fungus Glarea lozoyensis.</title>
        <authorList>
            <person name="Chen L."/>
            <person name="Yue Q."/>
            <person name="Zhang X."/>
            <person name="Xiang M."/>
            <person name="Wang C."/>
            <person name="Li S."/>
            <person name="Che Y."/>
            <person name="Ortiz-Lopez F.J."/>
            <person name="Bills G.F."/>
            <person name="Liu X."/>
            <person name="An Z."/>
        </authorList>
    </citation>
    <scope>NUCLEOTIDE SEQUENCE [LARGE SCALE GENOMIC DNA]</scope>
    <source>
        <strain evidence="3">ATCC 20868 / MF5171</strain>
    </source>
</reference>
<dbReference type="OrthoDB" id="4863639at2759"/>
<keyword evidence="3" id="KW-1185">Reference proteome</keyword>
<sequence>MQFSTSWLLMGLFCWSTVLATPIQKPSPVPCTDEIRDAVLNGKMDKTACCATRDGLCVGSSAESNSAISFVQRNSR</sequence>
<proteinExistence type="predicted"/>
<gene>
    <name evidence="2" type="ORF">GLAREA_08286</name>
</gene>
<organism evidence="2 3">
    <name type="scientific">Glarea lozoyensis (strain ATCC 20868 / MF5171)</name>
    <dbReference type="NCBI Taxonomy" id="1116229"/>
    <lineage>
        <taxon>Eukaryota</taxon>
        <taxon>Fungi</taxon>
        <taxon>Dikarya</taxon>
        <taxon>Ascomycota</taxon>
        <taxon>Pezizomycotina</taxon>
        <taxon>Leotiomycetes</taxon>
        <taxon>Helotiales</taxon>
        <taxon>Helotiaceae</taxon>
        <taxon>Glarea</taxon>
    </lineage>
</organism>
<feature type="signal peptide" evidence="1">
    <location>
        <begin position="1"/>
        <end position="20"/>
    </location>
</feature>
<evidence type="ECO:0000313" key="2">
    <source>
        <dbReference type="EMBL" id="EPE24434.1"/>
    </source>
</evidence>
<protein>
    <submittedName>
        <fullName evidence="2">Uncharacterized protein</fullName>
    </submittedName>
</protein>
<evidence type="ECO:0000313" key="3">
    <source>
        <dbReference type="Proteomes" id="UP000016922"/>
    </source>
</evidence>
<dbReference type="KEGG" id="glz:GLAREA_08286"/>
<dbReference type="GeneID" id="19467335"/>